<reference evidence="5 6" key="1">
    <citation type="submission" date="2022-08" db="EMBL/GenBank/DDBJ databases">
        <title>Bacterial and archaeal communities from various locations to study Microbial Dark Matter (Phase II).</title>
        <authorList>
            <person name="Stepanauskas R."/>
        </authorList>
    </citation>
    <scope>NUCLEOTIDE SEQUENCE [LARGE SCALE GENOMIC DNA]</scope>
    <source>
        <strain evidence="5 6">PD1</strain>
    </source>
</reference>
<organism evidence="5 6">
    <name type="scientific">Candidatus Fervidibacter sacchari</name>
    <dbReference type="NCBI Taxonomy" id="1448929"/>
    <lineage>
        <taxon>Bacteria</taxon>
        <taxon>Candidatus Fervidibacterota</taxon>
        <taxon>Candidatus Fervidibacter</taxon>
    </lineage>
</organism>
<feature type="domain" description="Orc1-like AAA ATPase" evidence="4">
    <location>
        <begin position="155"/>
        <end position="292"/>
    </location>
</feature>
<feature type="repeat" description="TPR" evidence="3">
    <location>
        <begin position="642"/>
        <end position="675"/>
    </location>
</feature>
<accession>A0ABT2ETA8</accession>
<evidence type="ECO:0000313" key="6">
    <source>
        <dbReference type="Proteomes" id="UP001204798"/>
    </source>
</evidence>
<keyword evidence="6" id="KW-1185">Reference proteome</keyword>
<name>A0ABT2ETA8_9BACT</name>
<keyword evidence="1" id="KW-0677">Repeat</keyword>
<dbReference type="InterPro" id="IPR019734">
    <property type="entry name" value="TPR_rpt"/>
</dbReference>
<dbReference type="InterPro" id="IPR011990">
    <property type="entry name" value="TPR-like_helical_dom_sf"/>
</dbReference>
<dbReference type="PANTHER" id="PTHR45641:SF19">
    <property type="entry name" value="NEPHROCYSTIN-3"/>
    <property type="match status" value="1"/>
</dbReference>
<dbReference type="Gene3D" id="3.40.50.300">
    <property type="entry name" value="P-loop containing nucleotide triphosphate hydrolases"/>
    <property type="match status" value="1"/>
</dbReference>
<dbReference type="SUPFAM" id="SSF48452">
    <property type="entry name" value="TPR-like"/>
    <property type="match status" value="2"/>
</dbReference>
<dbReference type="PROSITE" id="PS50005">
    <property type="entry name" value="TPR"/>
    <property type="match status" value="6"/>
</dbReference>
<comment type="caution">
    <text evidence="5">The sequence shown here is derived from an EMBL/GenBank/DDBJ whole genome shotgun (WGS) entry which is preliminary data.</text>
</comment>
<evidence type="ECO:0000256" key="3">
    <source>
        <dbReference type="PROSITE-ProRule" id="PRU00339"/>
    </source>
</evidence>
<dbReference type="RefSeq" id="WP_259102145.1">
    <property type="nucleotide sequence ID" value="NZ_CP130454.1"/>
</dbReference>
<keyword evidence="2 3" id="KW-0802">TPR repeat</keyword>
<evidence type="ECO:0000256" key="1">
    <source>
        <dbReference type="ARBA" id="ARBA00022737"/>
    </source>
</evidence>
<sequence length="901" mass="105344">MEGLVSLVDKVLGWFYHRVWRWRELRGFYEKAVREAKGDKAIKQAALEIVCSDFFGDFIQRRTVTPEQEFSEFLKRLKEKCPKADDFAITEFLEDVYARVADQMEGHETWGKRGDEIAEFLRQRRQPIGETVFERVPEQRTYPNHFSHIPKASNFLDREEELKRLDEWLKDGEQTVGALIGVGGQGKTYLAAKFAEECLQNGWQVRWADFPFTVEHFLLSIASEMKNCGDQYASIVGDPQQKFEVRIDNAIRFLESQKQPWLIVLDDFHKATEDKWQEVIALFDQHCRKTKILLTARREPEAFEELKLPTGAHEILDVPKLPREVAKDYLQALELPVDDDRAERIWEKCSGNPVAMKLFAQAARRRSAEKLLQMPLPEWSENAQKWMDELLSDLSELAKEAAKRLSIFDEPVEHDLLLAIGATEEGLFELQNYRLAEKIIDERWQEHDLLRQYWKAKLSEEERASWHRLAGEWLKGQAERIKAEQEGRKFEDWSLELQQTWANYLRRAFWHFASAEAVKEALKAASPITELLDRWGEWDENLRLCQKALELARKSEDEEAIAIWAHKLAIRHHNRGNYEEAEKLYRESLEISERLDDLRGKAETLHELGRLAQKRGNYEEAERLYCESLEIKERLGNLRGKAETLHALGMLAHNRGNYKEAERLYRESLEINERLGFLPGKALTLRQLGNLARVRGNYKEAERLYRESLEINERLGFLPGKALTLHSLGALAYVRGDYEEAERLYRESLEINERLGFLQWKALTLHSLGALAYVRGDYEEAERLYRESLEINERLGFLQWKAATLHQLGRLAHDRGNYEEAERLYRESLGISERLEYLEGKAVTLRQLGLLRKEQGRKDEAKWLLKQALEIFEGMGHRYAEDVRKDLEALRKEEQGSTESS</sequence>
<feature type="repeat" description="TPR" evidence="3">
    <location>
        <begin position="802"/>
        <end position="835"/>
    </location>
</feature>
<dbReference type="EMBL" id="JANUCP010000010">
    <property type="protein sequence ID" value="MCS3921203.1"/>
    <property type="molecule type" value="Genomic_DNA"/>
</dbReference>
<feature type="repeat" description="TPR" evidence="3">
    <location>
        <begin position="602"/>
        <end position="635"/>
    </location>
</feature>
<evidence type="ECO:0000313" key="5">
    <source>
        <dbReference type="EMBL" id="MCS3921203.1"/>
    </source>
</evidence>
<feature type="repeat" description="TPR" evidence="3">
    <location>
        <begin position="762"/>
        <end position="795"/>
    </location>
</feature>
<dbReference type="Proteomes" id="UP001204798">
    <property type="component" value="Unassembled WGS sequence"/>
</dbReference>
<feature type="repeat" description="TPR" evidence="3">
    <location>
        <begin position="682"/>
        <end position="715"/>
    </location>
</feature>
<evidence type="ECO:0000259" key="4">
    <source>
        <dbReference type="Pfam" id="PF13191"/>
    </source>
</evidence>
<dbReference type="SUPFAM" id="SSF52540">
    <property type="entry name" value="P-loop containing nucleoside triphosphate hydrolases"/>
    <property type="match status" value="1"/>
</dbReference>
<gene>
    <name evidence="5" type="ORF">M2350_003649</name>
</gene>
<protein>
    <submittedName>
        <fullName evidence="5">Tetratricopeptide (TPR) repeat protein</fullName>
    </submittedName>
</protein>
<evidence type="ECO:0000256" key="2">
    <source>
        <dbReference type="ARBA" id="ARBA00022803"/>
    </source>
</evidence>
<dbReference type="SMART" id="SM00028">
    <property type="entry name" value="TPR"/>
    <property type="match status" value="8"/>
</dbReference>
<dbReference type="Pfam" id="PF13424">
    <property type="entry name" value="TPR_12"/>
    <property type="match status" value="4"/>
</dbReference>
<dbReference type="Pfam" id="PF13191">
    <property type="entry name" value="AAA_16"/>
    <property type="match status" value="1"/>
</dbReference>
<dbReference type="InterPro" id="IPR027417">
    <property type="entry name" value="P-loop_NTPase"/>
</dbReference>
<dbReference type="PANTHER" id="PTHR45641">
    <property type="entry name" value="TETRATRICOPEPTIDE REPEAT PROTEIN (AFU_ORTHOLOGUE AFUA_6G03870)"/>
    <property type="match status" value="1"/>
</dbReference>
<proteinExistence type="predicted"/>
<dbReference type="Gene3D" id="1.25.40.10">
    <property type="entry name" value="Tetratricopeptide repeat domain"/>
    <property type="match status" value="3"/>
</dbReference>
<dbReference type="InterPro" id="IPR041664">
    <property type="entry name" value="AAA_16"/>
</dbReference>
<feature type="repeat" description="TPR" evidence="3">
    <location>
        <begin position="722"/>
        <end position="755"/>
    </location>
</feature>